<evidence type="ECO:0000313" key="4">
    <source>
        <dbReference type="Proteomes" id="UP001278766"/>
    </source>
</evidence>
<accession>A0AAE0LX23</accession>
<dbReference type="GO" id="GO:0016491">
    <property type="term" value="F:oxidoreductase activity"/>
    <property type="evidence" value="ECO:0007669"/>
    <property type="project" value="InterPro"/>
</dbReference>
<dbReference type="PANTHER" id="PTHR34598">
    <property type="entry name" value="BLL6449 PROTEIN"/>
    <property type="match status" value="1"/>
</dbReference>
<comment type="caution">
    <text evidence="3">The sequence shown here is derived from an EMBL/GenBank/DDBJ whole genome shotgun (WGS) entry which is preliminary data.</text>
</comment>
<comment type="similarity">
    <text evidence="1">Belongs to the asaB hydroxylase/desaturase family.</text>
</comment>
<dbReference type="NCBIfam" id="NF041278">
    <property type="entry name" value="CmcJ_NvfI_EfuI"/>
    <property type="match status" value="1"/>
</dbReference>
<feature type="region of interest" description="Disordered" evidence="2">
    <location>
        <begin position="203"/>
        <end position="231"/>
    </location>
</feature>
<organism evidence="3 4">
    <name type="scientific">Chaetomium fimeti</name>
    <dbReference type="NCBI Taxonomy" id="1854472"/>
    <lineage>
        <taxon>Eukaryota</taxon>
        <taxon>Fungi</taxon>
        <taxon>Dikarya</taxon>
        <taxon>Ascomycota</taxon>
        <taxon>Pezizomycotina</taxon>
        <taxon>Sordariomycetes</taxon>
        <taxon>Sordariomycetidae</taxon>
        <taxon>Sordariales</taxon>
        <taxon>Chaetomiaceae</taxon>
        <taxon>Chaetomium</taxon>
    </lineage>
</organism>
<gene>
    <name evidence="3" type="ORF">B0H64DRAFT_2128</name>
</gene>
<keyword evidence="4" id="KW-1185">Reference proteome</keyword>
<protein>
    <submittedName>
        <fullName evidence="3">Uncharacterized protein</fullName>
    </submittedName>
</protein>
<dbReference type="PANTHER" id="PTHR34598:SF4">
    <property type="entry name" value="7ALPHA-CEPHEM-METHOXYLASE P8 CHAIN RELATED PROTEIN"/>
    <property type="match status" value="1"/>
</dbReference>
<feature type="compositionally biased region" description="Basic and acidic residues" evidence="2">
    <location>
        <begin position="212"/>
        <end position="231"/>
    </location>
</feature>
<reference evidence="3" key="1">
    <citation type="journal article" date="2023" name="Mol. Phylogenet. Evol.">
        <title>Genome-scale phylogeny and comparative genomics of the fungal order Sordariales.</title>
        <authorList>
            <person name="Hensen N."/>
            <person name="Bonometti L."/>
            <person name="Westerberg I."/>
            <person name="Brannstrom I.O."/>
            <person name="Guillou S."/>
            <person name="Cros-Aarteil S."/>
            <person name="Calhoun S."/>
            <person name="Haridas S."/>
            <person name="Kuo A."/>
            <person name="Mondo S."/>
            <person name="Pangilinan J."/>
            <person name="Riley R."/>
            <person name="LaButti K."/>
            <person name="Andreopoulos B."/>
            <person name="Lipzen A."/>
            <person name="Chen C."/>
            <person name="Yan M."/>
            <person name="Daum C."/>
            <person name="Ng V."/>
            <person name="Clum A."/>
            <person name="Steindorff A."/>
            <person name="Ohm R.A."/>
            <person name="Martin F."/>
            <person name="Silar P."/>
            <person name="Natvig D.O."/>
            <person name="Lalanne C."/>
            <person name="Gautier V."/>
            <person name="Ament-Velasquez S.L."/>
            <person name="Kruys A."/>
            <person name="Hutchinson M.I."/>
            <person name="Powell A.J."/>
            <person name="Barry K."/>
            <person name="Miller A.N."/>
            <person name="Grigoriev I.V."/>
            <person name="Debuchy R."/>
            <person name="Gladieux P."/>
            <person name="Hiltunen Thoren M."/>
            <person name="Johannesson H."/>
        </authorList>
    </citation>
    <scope>NUCLEOTIDE SEQUENCE</scope>
    <source>
        <strain evidence="3">CBS 168.71</strain>
    </source>
</reference>
<name>A0AAE0LX23_9PEZI</name>
<sequence>MTTTGEFNYLDPTSIKPGVKPWTKVDGAYASFTLCGEQRTVTNLRDHVKPDSPPGHLGSDIDVAGFAFYHSPANEKDFTSDAAVRGPYYAEVEALLRAKLPGRIARIEIFDHTIRKRDPSSPRQPVMQVHVDQTPAAAVARVRRHVTDLPPEGVDALLAKRYQLINIWRPIRRPATDYPLAVVDWRSTAPEDLVPLDLLYPVQDRADGDDDDRGKERLPDPTKKRESTEGYEAKGETYGVLPGEGHRFYYVKDMTPDEAIFIKCFDSWAEGKPGGKQGIAALSPHTAFQDPATPEGTKGRESIEVRALVFYDD</sequence>
<reference evidence="3" key="2">
    <citation type="submission" date="2023-06" db="EMBL/GenBank/DDBJ databases">
        <authorList>
            <consortium name="Lawrence Berkeley National Laboratory"/>
            <person name="Haridas S."/>
            <person name="Hensen N."/>
            <person name="Bonometti L."/>
            <person name="Westerberg I."/>
            <person name="Brannstrom I.O."/>
            <person name="Guillou S."/>
            <person name="Cros-Aarteil S."/>
            <person name="Calhoun S."/>
            <person name="Kuo A."/>
            <person name="Mondo S."/>
            <person name="Pangilinan J."/>
            <person name="Riley R."/>
            <person name="Labutti K."/>
            <person name="Andreopoulos B."/>
            <person name="Lipzen A."/>
            <person name="Chen C."/>
            <person name="Yanf M."/>
            <person name="Daum C."/>
            <person name="Ng V."/>
            <person name="Clum A."/>
            <person name="Steindorff A."/>
            <person name="Ohm R."/>
            <person name="Martin F."/>
            <person name="Silar P."/>
            <person name="Natvig D."/>
            <person name="Lalanne C."/>
            <person name="Gautier V."/>
            <person name="Ament-Velasquez S.L."/>
            <person name="Kruys A."/>
            <person name="Hutchinson M.I."/>
            <person name="Powell A.J."/>
            <person name="Barry K."/>
            <person name="Miller A.N."/>
            <person name="Grigoriev I.V."/>
            <person name="Debuchy R."/>
            <person name="Gladieux P."/>
            <person name="Thoren M.H."/>
            <person name="Johannesson H."/>
        </authorList>
    </citation>
    <scope>NUCLEOTIDE SEQUENCE</scope>
    <source>
        <strain evidence="3">CBS 168.71</strain>
    </source>
</reference>
<evidence type="ECO:0000256" key="1">
    <source>
        <dbReference type="ARBA" id="ARBA00023604"/>
    </source>
</evidence>
<dbReference type="InterPro" id="IPR044053">
    <property type="entry name" value="AsaB-like"/>
</dbReference>
<evidence type="ECO:0000313" key="3">
    <source>
        <dbReference type="EMBL" id="KAK3299869.1"/>
    </source>
</evidence>
<dbReference type="AlphaFoldDB" id="A0AAE0LX23"/>
<proteinExistence type="inferred from homology"/>
<dbReference type="EMBL" id="JAUEPN010000001">
    <property type="protein sequence ID" value="KAK3299869.1"/>
    <property type="molecule type" value="Genomic_DNA"/>
</dbReference>
<evidence type="ECO:0000256" key="2">
    <source>
        <dbReference type="SAM" id="MobiDB-lite"/>
    </source>
</evidence>
<dbReference type="RefSeq" id="XP_062663383.1">
    <property type="nucleotide sequence ID" value="XM_062799461.1"/>
</dbReference>
<dbReference type="Proteomes" id="UP001278766">
    <property type="component" value="Unassembled WGS sequence"/>
</dbReference>
<dbReference type="GeneID" id="87836409"/>